<evidence type="ECO:0000256" key="1">
    <source>
        <dbReference type="SAM" id="MobiDB-lite"/>
    </source>
</evidence>
<protein>
    <submittedName>
        <fullName evidence="2">Uncharacterized protein</fullName>
    </submittedName>
</protein>
<reference evidence="2 3" key="1">
    <citation type="journal article" date="2021" name="Sci. Rep.">
        <title>The genome of the diatom Chaetoceros tenuissimus carries an ancient integrated fragment of an extant virus.</title>
        <authorList>
            <person name="Hongo Y."/>
            <person name="Kimura K."/>
            <person name="Takaki Y."/>
            <person name="Yoshida Y."/>
            <person name="Baba S."/>
            <person name="Kobayashi G."/>
            <person name="Nagasaki K."/>
            <person name="Hano T."/>
            <person name="Tomaru Y."/>
        </authorList>
    </citation>
    <scope>NUCLEOTIDE SEQUENCE [LARGE SCALE GENOMIC DNA]</scope>
    <source>
        <strain evidence="2 3">NIES-3715</strain>
    </source>
</reference>
<organism evidence="2 3">
    <name type="scientific">Chaetoceros tenuissimus</name>
    <dbReference type="NCBI Taxonomy" id="426638"/>
    <lineage>
        <taxon>Eukaryota</taxon>
        <taxon>Sar</taxon>
        <taxon>Stramenopiles</taxon>
        <taxon>Ochrophyta</taxon>
        <taxon>Bacillariophyta</taxon>
        <taxon>Coscinodiscophyceae</taxon>
        <taxon>Chaetocerotophycidae</taxon>
        <taxon>Chaetocerotales</taxon>
        <taxon>Chaetocerotaceae</taxon>
        <taxon>Chaetoceros</taxon>
    </lineage>
</organism>
<feature type="region of interest" description="Disordered" evidence="1">
    <location>
        <begin position="33"/>
        <end position="84"/>
    </location>
</feature>
<dbReference type="EMBL" id="BLLK01000058">
    <property type="protein sequence ID" value="GFH57374.1"/>
    <property type="molecule type" value="Genomic_DNA"/>
</dbReference>
<dbReference type="Proteomes" id="UP001054902">
    <property type="component" value="Unassembled WGS sequence"/>
</dbReference>
<feature type="compositionally biased region" description="Basic and acidic residues" evidence="1">
    <location>
        <begin position="52"/>
        <end position="61"/>
    </location>
</feature>
<dbReference type="AlphaFoldDB" id="A0AAD3D7E3"/>
<proteinExistence type="predicted"/>
<keyword evidence="3" id="KW-1185">Reference proteome</keyword>
<name>A0AAD3D7E3_9STRA</name>
<gene>
    <name evidence="2" type="ORF">CTEN210_13850</name>
</gene>
<feature type="compositionally biased region" description="Basic and acidic residues" evidence="1">
    <location>
        <begin position="33"/>
        <end position="43"/>
    </location>
</feature>
<evidence type="ECO:0000313" key="3">
    <source>
        <dbReference type="Proteomes" id="UP001054902"/>
    </source>
</evidence>
<feature type="compositionally biased region" description="Polar residues" evidence="1">
    <location>
        <begin position="74"/>
        <end position="84"/>
    </location>
</feature>
<accession>A0AAD3D7E3</accession>
<evidence type="ECO:0000313" key="2">
    <source>
        <dbReference type="EMBL" id="GFH57374.1"/>
    </source>
</evidence>
<comment type="caution">
    <text evidence="2">The sequence shown here is derived from an EMBL/GenBank/DDBJ whole genome shotgun (WGS) entry which is preliminary data.</text>
</comment>
<sequence>MGNDIKTGMAVAKAKKKAGKVLTVFDDKPAKKREIIENPENRRERNKRHNLRDKEFKEKQQERKKKKASITEKWVQSQNDTRRK</sequence>